<proteinExistence type="predicted"/>
<name>A0ABP0QUS6_9DINO</name>
<evidence type="ECO:0000313" key="2">
    <source>
        <dbReference type="EMBL" id="CAK9092055.1"/>
    </source>
</evidence>
<gene>
    <name evidence="2" type="ORF">SCF082_LOCUS43332</name>
</gene>
<feature type="region of interest" description="Disordered" evidence="1">
    <location>
        <begin position="292"/>
        <end position="322"/>
    </location>
</feature>
<feature type="compositionally biased region" description="Polar residues" evidence="1">
    <location>
        <begin position="312"/>
        <end position="322"/>
    </location>
</feature>
<protein>
    <submittedName>
        <fullName evidence="2">UBA domain-containing protein</fullName>
    </submittedName>
</protein>
<sequence>MAGPSCMPRDERKRQYAAMGRAITKSCSPGLLAKYQLCSDSEKWSMLKQWLANDGKCDAIDVEEKYDRWHEQLRSDRYVTVTKLQLIKTYGKSKAAKAFIESVLKGQTGIPHPQAPDVEDAKMYKVLREVAENTTTGTRGSSTLKVGGRVRSASMKELIAKQLNVGLQSLESQSHMCLKTGRIANKKTKKEKTPAQLALTEAKSLSAKWKKIIKAIPECLEDFNTHDIRNSTELARALERHKLNASDHAAEAASKAALPLSDVDAEALYEWVENAKAVLAVVEADVRDAKRRLTAVKKPKKSKPADEDNVDEGSSSVEDGED</sequence>
<evidence type="ECO:0000256" key="1">
    <source>
        <dbReference type="SAM" id="MobiDB-lite"/>
    </source>
</evidence>
<reference evidence="2 3" key="1">
    <citation type="submission" date="2024-02" db="EMBL/GenBank/DDBJ databases">
        <authorList>
            <person name="Chen Y."/>
            <person name="Shah S."/>
            <person name="Dougan E. K."/>
            <person name="Thang M."/>
            <person name="Chan C."/>
        </authorList>
    </citation>
    <scope>NUCLEOTIDE SEQUENCE [LARGE SCALE GENOMIC DNA]</scope>
</reference>
<dbReference type="Proteomes" id="UP001642464">
    <property type="component" value="Unassembled WGS sequence"/>
</dbReference>
<accession>A0ABP0QUS6</accession>
<keyword evidence="3" id="KW-1185">Reference proteome</keyword>
<feature type="compositionally biased region" description="Basic residues" evidence="1">
    <location>
        <begin position="292"/>
        <end position="302"/>
    </location>
</feature>
<dbReference type="EMBL" id="CAXAMM010040246">
    <property type="protein sequence ID" value="CAK9092055.1"/>
    <property type="molecule type" value="Genomic_DNA"/>
</dbReference>
<organism evidence="2 3">
    <name type="scientific">Durusdinium trenchii</name>
    <dbReference type="NCBI Taxonomy" id="1381693"/>
    <lineage>
        <taxon>Eukaryota</taxon>
        <taxon>Sar</taxon>
        <taxon>Alveolata</taxon>
        <taxon>Dinophyceae</taxon>
        <taxon>Suessiales</taxon>
        <taxon>Symbiodiniaceae</taxon>
        <taxon>Durusdinium</taxon>
    </lineage>
</organism>
<evidence type="ECO:0000313" key="3">
    <source>
        <dbReference type="Proteomes" id="UP001642464"/>
    </source>
</evidence>
<comment type="caution">
    <text evidence="2">The sequence shown here is derived from an EMBL/GenBank/DDBJ whole genome shotgun (WGS) entry which is preliminary data.</text>
</comment>